<feature type="region of interest" description="Disordered" evidence="8">
    <location>
        <begin position="367"/>
        <end position="387"/>
    </location>
</feature>
<dbReference type="OrthoDB" id="8482111at2"/>
<dbReference type="Gene3D" id="1.10.8.500">
    <property type="entry name" value="HAMP domain in histidine kinase"/>
    <property type="match status" value="1"/>
</dbReference>
<dbReference type="GO" id="GO:0005886">
    <property type="term" value="C:plasma membrane"/>
    <property type="evidence" value="ECO:0007669"/>
    <property type="project" value="UniProtKB-SubCell"/>
</dbReference>
<dbReference type="Gene3D" id="1.10.287.950">
    <property type="entry name" value="Methyl-accepting chemotaxis protein"/>
    <property type="match status" value="1"/>
</dbReference>
<dbReference type="SMART" id="SM00283">
    <property type="entry name" value="MA"/>
    <property type="match status" value="1"/>
</dbReference>
<name>A0A2S6MXV2_9HYPH</name>
<evidence type="ECO:0000313" key="11">
    <source>
        <dbReference type="Proteomes" id="UP000239089"/>
    </source>
</evidence>
<dbReference type="SUPFAM" id="SSF58104">
    <property type="entry name" value="Methyl-accepting chemotaxis protein (MCP) signaling domain"/>
    <property type="match status" value="1"/>
</dbReference>
<evidence type="ECO:0000256" key="2">
    <source>
        <dbReference type="ARBA" id="ARBA00022475"/>
    </source>
</evidence>
<dbReference type="PROSITE" id="PS50885">
    <property type="entry name" value="HAMP"/>
    <property type="match status" value="1"/>
</dbReference>
<evidence type="ECO:0000256" key="6">
    <source>
        <dbReference type="ARBA" id="ARBA00023224"/>
    </source>
</evidence>
<comment type="caution">
    <text evidence="10">The sequence shown here is derived from an EMBL/GenBank/DDBJ whole genome shotgun (WGS) entry which is preliminary data.</text>
</comment>
<dbReference type="Gene3D" id="3.30.450.20">
    <property type="entry name" value="PAS domain"/>
    <property type="match status" value="1"/>
</dbReference>
<evidence type="ECO:0000256" key="3">
    <source>
        <dbReference type="ARBA" id="ARBA00022692"/>
    </source>
</evidence>
<proteinExistence type="inferred from homology"/>
<keyword evidence="4 9" id="KW-1133">Transmembrane helix</keyword>
<keyword evidence="5 9" id="KW-0472">Membrane</keyword>
<keyword evidence="3 9" id="KW-0812">Transmembrane</keyword>
<dbReference type="InterPro" id="IPR004089">
    <property type="entry name" value="MCPsignal_dom"/>
</dbReference>
<dbReference type="EMBL" id="NHSJ01000126">
    <property type="protein sequence ID" value="PPQ27195.1"/>
    <property type="molecule type" value="Genomic_DNA"/>
</dbReference>
<dbReference type="InterPro" id="IPR033480">
    <property type="entry name" value="sCache_2"/>
</dbReference>
<accession>A0A2S6MXV2</accession>
<dbReference type="GO" id="GO:0007165">
    <property type="term" value="P:signal transduction"/>
    <property type="evidence" value="ECO:0007669"/>
    <property type="project" value="UniProtKB-KW"/>
</dbReference>
<dbReference type="SMART" id="SM01049">
    <property type="entry name" value="Cache_2"/>
    <property type="match status" value="1"/>
</dbReference>
<comment type="similarity">
    <text evidence="7">Belongs to the methyl-accepting chemotaxis (MCP) protein family.</text>
</comment>
<evidence type="ECO:0008006" key="12">
    <source>
        <dbReference type="Google" id="ProtNLM"/>
    </source>
</evidence>
<feature type="compositionally biased region" description="Polar residues" evidence="8">
    <location>
        <begin position="368"/>
        <end position="379"/>
    </location>
</feature>
<reference evidence="10 11" key="1">
    <citation type="journal article" date="2018" name="Arch. Microbiol.">
        <title>New insights into the metabolic potential of the phototrophic purple bacterium Rhodopila globiformis DSM 161(T) from its draft genome sequence and evidence for a vanadium-dependent nitrogenase.</title>
        <authorList>
            <person name="Imhoff J.F."/>
            <person name="Rahn T."/>
            <person name="Kunzel S."/>
            <person name="Neulinger S.C."/>
        </authorList>
    </citation>
    <scope>NUCLEOTIDE SEQUENCE [LARGE SCALE GENOMIC DNA]</scope>
    <source>
        <strain evidence="10 11">DSM 16996</strain>
    </source>
</reference>
<dbReference type="CDD" id="cd18774">
    <property type="entry name" value="PDC2_HK_sensor"/>
    <property type="match status" value="1"/>
</dbReference>
<evidence type="ECO:0000256" key="1">
    <source>
        <dbReference type="ARBA" id="ARBA00004651"/>
    </source>
</evidence>
<dbReference type="PANTHER" id="PTHR32089:SF112">
    <property type="entry name" value="LYSOZYME-LIKE PROTEIN-RELATED"/>
    <property type="match status" value="1"/>
</dbReference>
<evidence type="ECO:0000256" key="8">
    <source>
        <dbReference type="SAM" id="MobiDB-lite"/>
    </source>
</evidence>
<evidence type="ECO:0000313" key="10">
    <source>
        <dbReference type="EMBL" id="PPQ27195.1"/>
    </source>
</evidence>
<feature type="transmembrane region" description="Helical" evidence="9">
    <location>
        <begin position="196"/>
        <end position="219"/>
    </location>
</feature>
<organism evidence="10 11">
    <name type="scientific">Rhodoblastus sphagnicola</name>
    <dbReference type="NCBI Taxonomy" id="333368"/>
    <lineage>
        <taxon>Bacteria</taxon>
        <taxon>Pseudomonadati</taxon>
        <taxon>Pseudomonadota</taxon>
        <taxon>Alphaproteobacteria</taxon>
        <taxon>Hyphomicrobiales</taxon>
        <taxon>Rhodoblastaceae</taxon>
        <taxon>Rhodoblastus</taxon>
    </lineage>
</organism>
<dbReference type="SMART" id="SM00304">
    <property type="entry name" value="HAMP"/>
    <property type="match status" value="1"/>
</dbReference>
<evidence type="ECO:0000256" key="4">
    <source>
        <dbReference type="ARBA" id="ARBA00022989"/>
    </source>
</evidence>
<evidence type="ECO:0000256" key="9">
    <source>
        <dbReference type="SAM" id="Phobius"/>
    </source>
</evidence>
<dbReference type="PANTHER" id="PTHR32089">
    <property type="entry name" value="METHYL-ACCEPTING CHEMOTAXIS PROTEIN MCPB"/>
    <property type="match status" value="1"/>
</dbReference>
<keyword evidence="6" id="KW-0807">Transducer</keyword>
<dbReference type="Pfam" id="PF00015">
    <property type="entry name" value="MCPsignal"/>
    <property type="match status" value="1"/>
</dbReference>
<evidence type="ECO:0000256" key="5">
    <source>
        <dbReference type="ARBA" id="ARBA00023136"/>
    </source>
</evidence>
<keyword evidence="2" id="KW-1003">Cell membrane</keyword>
<dbReference type="PROSITE" id="PS50111">
    <property type="entry name" value="CHEMOTAXIS_TRANSDUC_2"/>
    <property type="match status" value="1"/>
</dbReference>
<dbReference type="Pfam" id="PF00672">
    <property type="entry name" value="HAMP"/>
    <property type="match status" value="1"/>
</dbReference>
<evidence type="ECO:0000256" key="7">
    <source>
        <dbReference type="ARBA" id="ARBA00029447"/>
    </source>
</evidence>
<dbReference type="Pfam" id="PF17200">
    <property type="entry name" value="sCache_2"/>
    <property type="match status" value="1"/>
</dbReference>
<dbReference type="InterPro" id="IPR003660">
    <property type="entry name" value="HAMP_dom"/>
</dbReference>
<dbReference type="AlphaFoldDB" id="A0A2S6MXV2"/>
<gene>
    <name evidence="10" type="ORF">CCR94_20380</name>
</gene>
<sequence>MRSDTPRLRFSLSITQMVLALALAALATMALGTGIAFVNFYQETLEHRRAELRAEVDMASQILKVSVNETGGDRQAAIRAGLERLRPLRFGQSGYIFAVSLDGVGLLAPATPQVEGTDLLAVTDPNGGHPFRILTDFARTQGEGFTTYIWKKPGGGGALVDKLAYVKSIPELGLVVGSGVYLDDNLAQIMAVAGRVALYVTPLVVLFVALALGVGRFIAGRMTGMTGALRRMAQGHYDAALPGLQNADELGAMAREVEAFKQSLEESNRAASAQRAEARREAAQARSGDMRALAERFEAAVGGVVGAVAGAAHQLETVARSLAKEAGYTGEQAEIGARAADTAASNIRSVAAAAEQLAHSVEEIGGQANRSRGVSSNAETEADKTHGRMEELSGAIQHIGGIVELITSIAQQTNMLALNATIEAARAGEMGRGFAVVAQEVKSLAEQTTRATAEIADQIGNVQRASQEAAGCIGAMTEASHEVNSIASAIAASVTSQGEATREIAQNVHESAARTAELTKVMDEVRNASRQSGASANQVLDSVMGLSRHTQKLREECDAFLAQVRAA</sequence>
<dbReference type="Proteomes" id="UP000239089">
    <property type="component" value="Unassembled WGS sequence"/>
</dbReference>
<dbReference type="RefSeq" id="WP_104509688.1">
    <property type="nucleotide sequence ID" value="NZ_JACIGC010000001.1"/>
</dbReference>
<keyword evidence="11" id="KW-1185">Reference proteome</keyword>
<protein>
    <recommendedName>
        <fullName evidence="12">Chemotaxis protein</fullName>
    </recommendedName>
</protein>
<comment type="subcellular location">
    <subcellularLocation>
        <location evidence="1">Cell membrane</location>
        <topology evidence="1">Multi-pass membrane protein</topology>
    </subcellularLocation>
</comment>